<dbReference type="EMBL" id="PQVF01000001">
    <property type="protein sequence ID" value="POY39254.1"/>
    <property type="molecule type" value="Genomic_DNA"/>
</dbReference>
<comment type="caution">
    <text evidence="2">The sequence shown here is derived from an EMBL/GenBank/DDBJ whole genome shotgun (WGS) entry which is preliminary data.</text>
</comment>
<evidence type="ECO:0000259" key="1">
    <source>
        <dbReference type="Pfam" id="PF00535"/>
    </source>
</evidence>
<protein>
    <submittedName>
        <fullName evidence="2">Glycosyl transferase</fullName>
    </submittedName>
</protein>
<dbReference type="RefSeq" id="WP_103787356.1">
    <property type="nucleotide sequence ID" value="NZ_PQVF01000001.1"/>
</dbReference>
<dbReference type="CDD" id="cd06433">
    <property type="entry name" value="GT_2_WfgS_like"/>
    <property type="match status" value="1"/>
</dbReference>
<keyword evidence="2" id="KW-0808">Transferase</keyword>
<dbReference type="Gene3D" id="3.90.550.10">
    <property type="entry name" value="Spore Coat Polysaccharide Biosynthesis Protein SpsA, Chain A"/>
    <property type="match status" value="1"/>
</dbReference>
<dbReference type="SUPFAM" id="SSF53448">
    <property type="entry name" value="Nucleotide-diphospho-sugar transferases"/>
    <property type="match status" value="1"/>
</dbReference>
<reference evidence="2 3" key="1">
    <citation type="submission" date="2018-01" db="EMBL/GenBank/DDBJ databases">
        <authorList>
            <person name="Gaut B.S."/>
            <person name="Morton B.R."/>
            <person name="Clegg M.T."/>
            <person name="Duvall M.R."/>
        </authorList>
    </citation>
    <scope>NUCLEOTIDE SEQUENCE [LARGE SCALE GENOMIC DNA]</scope>
    <source>
        <strain evidence="2 3">HR-AV</strain>
    </source>
</reference>
<sequence>MKISIITPVYNSASTIAATIKSIQCQNYTNVEHIIVDGASKDETVEIAKSFGFSKIISEPDQGIYFAMNKGVNLAQGDIIGILNSDDFYADENVLERVVEKFYESGADAVYGDLDYVDSLNTNKILRKWRSGPYTAKAFLFGWMPPHPTFFVKRSVYEQYGLFNTSLRSAADYEIMLRFIHKYKISVSYLPKVLVKMRAGGVSNASFKNRFLANREDKKAWVLNDLKPYFFTLLWKPIRKIWQFL</sequence>
<dbReference type="GO" id="GO:0016758">
    <property type="term" value="F:hexosyltransferase activity"/>
    <property type="evidence" value="ECO:0007669"/>
    <property type="project" value="UniProtKB-ARBA"/>
</dbReference>
<dbReference type="Proteomes" id="UP000236893">
    <property type="component" value="Unassembled WGS sequence"/>
</dbReference>
<dbReference type="PANTHER" id="PTHR22916:SF3">
    <property type="entry name" value="UDP-GLCNAC:BETAGAL BETA-1,3-N-ACETYLGLUCOSAMINYLTRANSFERASE-LIKE PROTEIN 1"/>
    <property type="match status" value="1"/>
</dbReference>
<accession>A0A2S5A9R9</accession>
<evidence type="ECO:0000313" key="3">
    <source>
        <dbReference type="Proteomes" id="UP000236893"/>
    </source>
</evidence>
<dbReference type="AlphaFoldDB" id="A0A2S5A9R9"/>
<dbReference type="InterPro" id="IPR001173">
    <property type="entry name" value="Glyco_trans_2-like"/>
</dbReference>
<feature type="domain" description="Glycosyltransferase 2-like" evidence="1">
    <location>
        <begin position="4"/>
        <end position="139"/>
    </location>
</feature>
<name>A0A2S5A9R9_9SPHI</name>
<dbReference type="InterPro" id="IPR029044">
    <property type="entry name" value="Nucleotide-diphossugar_trans"/>
</dbReference>
<evidence type="ECO:0000313" key="2">
    <source>
        <dbReference type="EMBL" id="POY39254.1"/>
    </source>
</evidence>
<proteinExistence type="predicted"/>
<organism evidence="2 3">
    <name type="scientific">Solitalea longa</name>
    <dbReference type="NCBI Taxonomy" id="2079460"/>
    <lineage>
        <taxon>Bacteria</taxon>
        <taxon>Pseudomonadati</taxon>
        <taxon>Bacteroidota</taxon>
        <taxon>Sphingobacteriia</taxon>
        <taxon>Sphingobacteriales</taxon>
        <taxon>Sphingobacteriaceae</taxon>
        <taxon>Solitalea</taxon>
    </lineage>
</organism>
<dbReference type="Pfam" id="PF00535">
    <property type="entry name" value="Glycos_transf_2"/>
    <property type="match status" value="1"/>
</dbReference>
<keyword evidence="3" id="KW-1185">Reference proteome</keyword>
<dbReference type="OrthoDB" id="9788101at2"/>
<dbReference type="PANTHER" id="PTHR22916">
    <property type="entry name" value="GLYCOSYLTRANSFERASE"/>
    <property type="match status" value="1"/>
</dbReference>
<gene>
    <name evidence="2" type="ORF">C3K47_01805</name>
</gene>